<dbReference type="Pfam" id="PF04191">
    <property type="entry name" value="PEMT"/>
    <property type="match status" value="1"/>
</dbReference>
<evidence type="ECO:0000256" key="2">
    <source>
        <dbReference type="ARBA" id="ARBA00022516"/>
    </source>
</evidence>
<sequence length="238" mass="26282">MSLAKIPLSILFAWAFKACLTPPQPPVPKSEIIVKGGLNQRWYFYNVLAIWAPLLQLTASLAETAMILAHHYPSSPVAKSVLAALTFHGGSAAALRLTPVNFLGGMMMIVGTLLRVLTYRYLGKFFRFEASIQKDHQLVTGGPYSIVRHPSYTGLIIANSGWFLWQLGDGSWVRASGLWNTAIGKLLVTSFGGFIMLGTLCLTLGRMAAEDRALQKTFGKQWDDWASRVRYMVVPGIY</sequence>
<dbReference type="PANTHER" id="PTHR12714:SF11">
    <property type="entry name" value="PROTEIN C-TERMINAL S-ISOPRENYLCYSTEINE CARBOXYL O-METHYLTRANSFERASE"/>
    <property type="match status" value="1"/>
</dbReference>
<keyword evidence="11" id="KW-1208">Phospholipid metabolism</keyword>
<keyword evidence="10" id="KW-0594">Phospholipid biosynthesis</keyword>
<evidence type="ECO:0008006" key="16">
    <source>
        <dbReference type="Google" id="ProtNLM"/>
    </source>
</evidence>
<feature type="signal peptide" evidence="13">
    <location>
        <begin position="1"/>
        <end position="15"/>
    </location>
</feature>
<dbReference type="PANTHER" id="PTHR12714">
    <property type="entry name" value="PROTEIN-S ISOPRENYLCYSTEINE O-METHYLTRANSFERASE"/>
    <property type="match status" value="1"/>
</dbReference>
<evidence type="ECO:0000256" key="6">
    <source>
        <dbReference type="ARBA" id="ARBA00022824"/>
    </source>
</evidence>
<feature type="transmembrane region" description="Helical" evidence="12">
    <location>
        <begin position="44"/>
        <end position="68"/>
    </location>
</feature>
<dbReference type="GO" id="GO:0008654">
    <property type="term" value="P:phospholipid biosynthetic process"/>
    <property type="evidence" value="ECO:0007669"/>
    <property type="project" value="UniProtKB-KW"/>
</dbReference>
<evidence type="ECO:0000256" key="5">
    <source>
        <dbReference type="ARBA" id="ARBA00022692"/>
    </source>
</evidence>
<keyword evidence="2" id="KW-0444">Lipid biosynthesis</keyword>
<keyword evidence="5 12" id="KW-0812">Transmembrane</keyword>
<dbReference type="AlphaFoldDB" id="A0A9P5Z6X3"/>
<dbReference type="Gene3D" id="1.20.120.1630">
    <property type="match status" value="1"/>
</dbReference>
<evidence type="ECO:0000256" key="3">
    <source>
        <dbReference type="ARBA" id="ARBA00022603"/>
    </source>
</evidence>
<evidence type="ECO:0000256" key="9">
    <source>
        <dbReference type="ARBA" id="ARBA00023136"/>
    </source>
</evidence>
<dbReference type="GO" id="GO:0012505">
    <property type="term" value="C:endomembrane system"/>
    <property type="evidence" value="ECO:0007669"/>
    <property type="project" value="UniProtKB-SubCell"/>
</dbReference>
<dbReference type="EMBL" id="MU155172">
    <property type="protein sequence ID" value="KAF9481946.1"/>
    <property type="molecule type" value="Genomic_DNA"/>
</dbReference>
<keyword evidence="15" id="KW-1185">Reference proteome</keyword>
<feature type="chain" id="PRO_5040334547" description="Protein-S-isoprenylcysteine O-methyltransferase" evidence="13">
    <location>
        <begin position="16"/>
        <end position="238"/>
    </location>
</feature>
<keyword evidence="7 12" id="KW-1133">Transmembrane helix</keyword>
<evidence type="ECO:0000313" key="14">
    <source>
        <dbReference type="EMBL" id="KAF9481946.1"/>
    </source>
</evidence>
<feature type="transmembrane region" description="Helical" evidence="12">
    <location>
        <begin position="103"/>
        <end position="122"/>
    </location>
</feature>
<feature type="transmembrane region" description="Helical" evidence="12">
    <location>
        <begin position="185"/>
        <end position="205"/>
    </location>
</feature>
<protein>
    <recommendedName>
        <fullName evidence="16">Protein-S-isoprenylcysteine O-methyltransferase</fullName>
    </recommendedName>
</protein>
<dbReference type="GO" id="GO:0032259">
    <property type="term" value="P:methylation"/>
    <property type="evidence" value="ECO:0007669"/>
    <property type="project" value="UniProtKB-KW"/>
</dbReference>
<proteinExistence type="predicted"/>
<evidence type="ECO:0000256" key="4">
    <source>
        <dbReference type="ARBA" id="ARBA00022691"/>
    </source>
</evidence>
<accession>A0A9P5Z6X3</accession>
<evidence type="ECO:0000256" key="12">
    <source>
        <dbReference type="SAM" id="Phobius"/>
    </source>
</evidence>
<dbReference type="InterPro" id="IPR007318">
    <property type="entry name" value="Phopholipid_MeTrfase"/>
</dbReference>
<keyword evidence="3" id="KW-0808">Transferase</keyword>
<comment type="subcellular location">
    <subcellularLocation>
        <location evidence="1">Endomembrane system</location>
        <topology evidence="1">Multi-pass membrane protein</topology>
    </subcellularLocation>
</comment>
<evidence type="ECO:0000256" key="7">
    <source>
        <dbReference type="ARBA" id="ARBA00022989"/>
    </source>
</evidence>
<evidence type="ECO:0000256" key="8">
    <source>
        <dbReference type="ARBA" id="ARBA00023098"/>
    </source>
</evidence>
<keyword evidence="9 12" id="KW-0472">Membrane</keyword>
<keyword evidence="8" id="KW-0443">Lipid metabolism</keyword>
<keyword evidence="4" id="KW-0949">S-adenosyl-L-methionine</keyword>
<evidence type="ECO:0000256" key="11">
    <source>
        <dbReference type="ARBA" id="ARBA00023264"/>
    </source>
</evidence>
<keyword evidence="6" id="KW-0256">Endoplasmic reticulum</keyword>
<evidence type="ECO:0000256" key="10">
    <source>
        <dbReference type="ARBA" id="ARBA00023209"/>
    </source>
</evidence>
<dbReference type="OrthoDB" id="422086at2759"/>
<evidence type="ECO:0000313" key="15">
    <source>
        <dbReference type="Proteomes" id="UP000807469"/>
    </source>
</evidence>
<keyword evidence="3" id="KW-0489">Methyltransferase</keyword>
<evidence type="ECO:0000256" key="1">
    <source>
        <dbReference type="ARBA" id="ARBA00004127"/>
    </source>
</evidence>
<keyword evidence="13" id="KW-0732">Signal</keyword>
<reference evidence="14" key="1">
    <citation type="submission" date="2020-11" db="EMBL/GenBank/DDBJ databases">
        <authorList>
            <consortium name="DOE Joint Genome Institute"/>
            <person name="Ahrendt S."/>
            <person name="Riley R."/>
            <person name="Andreopoulos W."/>
            <person name="Labutti K."/>
            <person name="Pangilinan J."/>
            <person name="Ruiz-Duenas F.J."/>
            <person name="Barrasa J.M."/>
            <person name="Sanchez-Garcia M."/>
            <person name="Camarero S."/>
            <person name="Miyauchi S."/>
            <person name="Serrano A."/>
            <person name="Linde D."/>
            <person name="Babiker R."/>
            <person name="Drula E."/>
            <person name="Ayuso-Fernandez I."/>
            <person name="Pacheco R."/>
            <person name="Padilla G."/>
            <person name="Ferreira P."/>
            <person name="Barriuso J."/>
            <person name="Kellner H."/>
            <person name="Castanera R."/>
            <person name="Alfaro M."/>
            <person name="Ramirez L."/>
            <person name="Pisabarro A.G."/>
            <person name="Kuo A."/>
            <person name="Tritt A."/>
            <person name="Lipzen A."/>
            <person name="He G."/>
            <person name="Yan M."/>
            <person name="Ng V."/>
            <person name="Cullen D."/>
            <person name="Martin F."/>
            <person name="Rosso M.-N."/>
            <person name="Henrissat B."/>
            <person name="Hibbett D."/>
            <person name="Martinez A.T."/>
            <person name="Grigoriev I.V."/>
        </authorList>
    </citation>
    <scope>NUCLEOTIDE SEQUENCE</scope>
    <source>
        <strain evidence="14">CIRM-BRFM 674</strain>
    </source>
</reference>
<name>A0A9P5Z6X3_9AGAR</name>
<dbReference type="GO" id="GO:0008168">
    <property type="term" value="F:methyltransferase activity"/>
    <property type="evidence" value="ECO:0007669"/>
    <property type="project" value="UniProtKB-KW"/>
</dbReference>
<dbReference type="Proteomes" id="UP000807469">
    <property type="component" value="Unassembled WGS sequence"/>
</dbReference>
<comment type="caution">
    <text evidence="14">The sequence shown here is derived from an EMBL/GenBank/DDBJ whole genome shotgun (WGS) entry which is preliminary data.</text>
</comment>
<evidence type="ECO:0000256" key="13">
    <source>
        <dbReference type="SAM" id="SignalP"/>
    </source>
</evidence>
<organism evidence="14 15">
    <name type="scientific">Pholiota conissans</name>
    <dbReference type="NCBI Taxonomy" id="109636"/>
    <lineage>
        <taxon>Eukaryota</taxon>
        <taxon>Fungi</taxon>
        <taxon>Dikarya</taxon>
        <taxon>Basidiomycota</taxon>
        <taxon>Agaricomycotina</taxon>
        <taxon>Agaricomycetes</taxon>
        <taxon>Agaricomycetidae</taxon>
        <taxon>Agaricales</taxon>
        <taxon>Agaricineae</taxon>
        <taxon>Strophariaceae</taxon>
        <taxon>Pholiota</taxon>
    </lineage>
</organism>
<gene>
    <name evidence="14" type="ORF">BDN70DRAFT_905013</name>
</gene>